<dbReference type="InterPro" id="IPR001646">
    <property type="entry name" value="5peptide_repeat"/>
</dbReference>
<dbReference type="PROSITE" id="PS00678">
    <property type="entry name" value="WD_REPEATS_1"/>
    <property type="match status" value="6"/>
</dbReference>
<name>A0A8S1VDE0_9CILI</name>
<feature type="repeat" description="WD" evidence="3">
    <location>
        <begin position="218"/>
        <end position="269"/>
    </location>
</feature>
<dbReference type="Pfam" id="PF00805">
    <property type="entry name" value="Pentapeptide"/>
    <property type="match status" value="1"/>
</dbReference>
<dbReference type="Pfam" id="PF00400">
    <property type="entry name" value="WD40"/>
    <property type="match status" value="4"/>
</dbReference>
<sequence length="640" mass="72136">MQDFYQKQEALADIFDQVKDLDKQTFGVILEVFRKQKVQDCIGYLSDDGNKRHYKQYIFKDDNIKLFDMGWKLDVVTTNMMKIKNILKQIKVHDFNQQDYSTEENKESKLYLIKCINENRYILDFLQFLVHLTSIDNNLKQCGSNSLHLLVQMKADLRKKNFENIKIQNTSLVGANFFRSNFSGSQFSNVNVSGVNLNGSLLLNCKWINLRIHELNKLDGHNDSVNSVCFSPDLTTLASGSGNYNYGGIYSIDNSIRLWDVKTGKQKAKLDGHTSTVYSVCFSPDGNTLASGSRDKSICLWDVKTKKKISKLDVHTSRVESVCFCPDGNTIASCCYNSIRLWDVKTGKQKAKLDGHTSNVYSVCFCPDGYTLASCSYDNSIRLWDFKTGQQKAKLDGHTFFVMSVCFSPDGNTLASGGGDKSIRLWDVKTGQQKAQLDGHMDIVRSLCFSPDGNTLASGSSDLSIRLWDVKTKYQNAKLDGHTDAIMSVCFSPDGNTLASGSYDKSIRLWDMETNKKRAKQEGHTSYVWSVCYSPDGNTLASSSWDNSIRLWDVKTGQEIQSSDKNYEDVLIQFKIPLQQNSPLSEISNYITSLIISQQTIFQAQGALILKGEFSDESGIDLTALLKQKGSFFLEDFNQK</sequence>
<feature type="repeat" description="WD" evidence="3">
    <location>
        <begin position="270"/>
        <end position="311"/>
    </location>
</feature>
<evidence type="ECO:0000256" key="2">
    <source>
        <dbReference type="ARBA" id="ARBA00022737"/>
    </source>
</evidence>
<feature type="repeat" description="WD" evidence="3">
    <location>
        <begin position="353"/>
        <end position="394"/>
    </location>
</feature>
<evidence type="ECO:0000313" key="5">
    <source>
        <dbReference type="EMBL" id="CAD8175698.1"/>
    </source>
</evidence>
<evidence type="ECO:0000313" key="6">
    <source>
        <dbReference type="Proteomes" id="UP000689195"/>
    </source>
</evidence>
<feature type="repeat" description="WD" evidence="3">
    <location>
        <begin position="312"/>
        <end position="352"/>
    </location>
</feature>
<dbReference type="PROSITE" id="PS50082">
    <property type="entry name" value="WD_REPEATS_2"/>
    <property type="match status" value="8"/>
</dbReference>
<dbReference type="PROSITE" id="PS50294">
    <property type="entry name" value="WD_REPEATS_REGION"/>
    <property type="match status" value="6"/>
</dbReference>
<dbReference type="InterPro" id="IPR001680">
    <property type="entry name" value="WD40_rpt"/>
</dbReference>
<keyword evidence="2" id="KW-0677">Repeat</keyword>
<dbReference type="InterPro" id="IPR055442">
    <property type="entry name" value="Beta-prop_EML-like_2nd"/>
</dbReference>
<gene>
    <name evidence="5" type="ORF">PPENT_87.1.T0630205</name>
</gene>
<feature type="repeat" description="WD" evidence="3">
    <location>
        <begin position="479"/>
        <end position="520"/>
    </location>
</feature>
<dbReference type="CDD" id="cd00200">
    <property type="entry name" value="WD40"/>
    <property type="match status" value="1"/>
</dbReference>
<dbReference type="Proteomes" id="UP000689195">
    <property type="component" value="Unassembled WGS sequence"/>
</dbReference>
<organism evidence="5 6">
    <name type="scientific">Paramecium pentaurelia</name>
    <dbReference type="NCBI Taxonomy" id="43138"/>
    <lineage>
        <taxon>Eukaryota</taxon>
        <taxon>Sar</taxon>
        <taxon>Alveolata</taxon>
        <taxon>Ciliophora</taxon>
        <taxon>Intramacronucleata</taxon>
        <taxon>Oligohymenophorea</taxon>
        <taxon>Peniculida</taxon>
        <taxon>Parameciidae</taxon>
        <taxon>Paramecium</taxon>
    </lineage>
</organism>
<feature type="repeat" description="WD" evidence="3">
    <location>
        <begin position="395"/>
        <end position="436"/>
    </location>
</feature>
<dbReference type="AlphaFoldDB" id="A0A8S1VDE0"/>
<proteinExistence type="predicted"/>
<dbReference type="InterPro" id="IPR019775">
    <property type="entry name" value="WD40_repeat_CS"/>
</dbReference>
<feature type="repeat" description="WD" evidence="3">
    <location>
        <begin position="521"/>
        <end position="562"/>
    </location>
</feature>
<dbReference type="EMBL" id="CAJJDO010000063">
    <property type="protein sequence ID" value="CAD8175698.1"/>
    <property type="molecule type" value="Genomic_DNA"/>
</dbReference>
<feature type="repeat" description="WD" evidence="3">
    <location>
        <begin position="437"/>
        <end position="478"/>
    </location>
</feature>
<dbReference type="PANTHER" id="PTHR45333:SF1">
    <property type="entry name" value="CHROMOSOME UNDETERMINED SCAFFOLD_625, WHOLE GENOME SHOTGUN SEQUENCE"/>
    <property type="match status" value="1"/>
</dbReference>
<dbReference type="OrthoDB" id="6252103at2759"/>
<dbReference type="SMART" id="SM00320">
    <property type="entry name" value="WD40"/>
    <property type="match status" value="8"/>
</dbReference>
<evidence type="ECO:0000256" key="3">
    <source>
        <dbReference type="PROSITE-ProRule" id="PRU00221"/>
    </source>
</evidence>
<keyword evidence="6" id="KW-1185">Reference proteome</keyword>
<keyword evidence="1 3" id="KW-0853">WD repeat</keyword>
<evidence type="ECO:0000256" key="1">
    <source>
        <dbReference type="ARBA" id="ARBA00022574"/>
    </source>
</evidence>
<evidence type="ECO:0000259" key="4">
    <source>
        <dbReference type="Pfam" id="PF23414"/>
    </source>
</evidence>
<accession>A0A8S1VDE0</accession>
<dbReference type="Pfam" id="PF23414">
    <property type="entry name" value="Beta-prop_EML_2"/>
    <property type="match status" value="1"/>
</dbReference>
<feature type="domain" description="EML-like second beta-propeller" evidence="4">
    <location>
        <begin position="404"/>
        <end position="564"/>
    </location>
</feature>
<comment type="caution">
    <text evidence="5">The sequence shown here is derived from an EMBL/GenBank/DDBJ whole genome shotgun (WGS) entry which is preliminary data.</text>
</comment>
<protein>
    <recommendedName>
        <fullName evidence="4">EML-like second beta-propeller domain-containing protein</fullName>
    </recommendedName>
</protein>
<reference evidence="5" key="1">
    <citation type="submission" date="2021-01" db="EMBL/GenBank/DDBJ databases">
        <authorList>
            <consortium name="Genoscope - CEA"/>
            <person name="William W."/>
        </authorList>
    </citation>
    <scope>NUCLEOTIDE SEQUENCE</scope>
</reference>
<dbReference type="PANTHER" id="PTHR45333">
    <property type="entry name" value="MEMBRANE PROTEIN-RELATED"/>
    <property type="match status" value="1"/>
</dbReference>